<feature type="domain" description="BTB" evidence="2">
    <location>
        <begin position="254"/>
        <end position="349"/>
    </location>
</feature>
<dbReference type="SMART" id="SM00225">
    <property type="entry name" value="BTB"/>
    <property type="match status" value="1"/>
</dbReference>
<dbReference type="PANTHER" id="PTHR24413">
    <property type="entry name" value="SPECKLE-TYPE POZ PROTEIN"/>
    <property type="match status" value="1"/>
</dbReference>
<evidence type="ECO:0000256" key="1">
    <source>
        <dbReference type="SAM" id="Coils"/>
    </source>
</evidence>
<evidence type="ECO:0000313" key="4">
    <source>
        <dbReference type="Proteomes" id="UP001153620"/>
    </source>
</evidence>
<dbReference type="EMBL" id="OU895880">
    <property type="protein sequence ID" value="CAG9810389.1"/>
    <property type="molecule type" value="Genomic_DNA"/>
</dbReference>
<dbReference type="SUPFAM" id="SSF54695">
    <property type="entry name" value="POZ domain"/>
    <property type="match status" value="1"/>
</dbReference>
<dbReference type="OrthoDB" id="624345at2759"/>
<protein>
    <recommendedName>
        <fullName evidence="2">BTB domain-containing protein</fullName>
    </recommendedName>
</protein>
<dbReference type="AlphaFoldDB" id="A0A9N9S8T3"/>
<dbReference type="Gene3D" id="3.30.710.10">
    <property type="entry name" value="Potassium Channel Kv1.1, Chain A"/>
    <property type="match status" value="1"/>
</dbReference>
<keyword evidence="4" id="KW-1185">Reference proteome</keyword>
<dbReference type="InterPro" id="IPR000210">
    <property type="entry name" value="BTB/POZ_dom"/>
</dbReference>
<dbReference type="SUPFAM" id="SSF52058">
    <property type="entry name" value="L domain-like"/>
    <property type="match status" value="1"/>
</dbReference>
<dbReference type="Pfam" id="PF13855">
    <property type="entry name" value="LRR_8"/>
    <property type="match status" value="1"/>
</dbReference>
<dbReference type="Pfam" id="PF00651">
    <property type="entry name" value="BTB"/>
    <property type="match status" value="1"/>
</dbReference>
<feature type="coiled-coil region" evidence="1">
    <location>
        <begin position="196"/>
        <end position="237"/>
    </location>
</feature>
<reference evidence="3" key="2">
    <citation type="submission" date="2022-10" db="EMBL/GenBank/DDBJ databases">
        <authorList>
            <consortium name="ENA_rothamsted_submissions"/>
            <consortium name="culmorum"/>
            <person name="King R."/>
        </authorList>
    </citation>
    <scope>NUCLEOTIDE SEQUENCE</scope>
</reference>
<accession>A0A9N9S8T3</accession>
<gene>
    <name evidence="3" type="ORF">CHIRRI_LOCUS13203</name>
</gene>
<dbReference type="InterPro" id="IPR011333">
    <property type="entry name" value="SKP1/BTB/POZ_sf"/>
</dbReference>
<reference evidence="3" key="1">
    <citation type="submission" date="2022-01" db="EMBL/GenBank/DDBJ databases">
        <authorList>
            <person name="King R."/>
        </authorList>
    </citation>
    <scope>NUCLEOTIDE SEQUENCE</scope>
</reference>
<name>A0A9N9S8T3_9DIPT</name>
<dbReference type="Proteomes" id="UP001153620">
    <property type="component" value="Chromosome 4"/>
</dbReference>
<evidence type="ECO:0000313" key="3">
    <source>
        <dbReference type="EMBL" id="CAG9810389.1"/>
    </source>
</evidence>
<evidence type="ECO:0000259" key="2">
    <source>
        <dbReference type="SMART" id="SM00225"/>
    </source>
</evidence>
<dbReference type="CDD" id="cd18186">
    <property type="entry name" value="BTB_POZ_ZBTB_KLHL-like"/>
    <property type="match status" value="1"/>
</dbReference>
<sequence length="405" mass="47038">MAVPCTFAYNDPSLDEKFYTCKVLDYEFPESNVKSVHGLHLEEMTNQDVIYLHLENCNTPKLPQGFTKIFPNLLALWIENSNLKQLTKNDLAEYKSIGVFVSIKNDIEFLAANLFEDFENLIVISFNDNKLKTIEPNILDGLNKLSYVGLRSNTNYNIQFSSTGAARTDYLTMQELKDELFKKFFDSESPEIKNFVQKLQTSIEQLKSSNKKLREKVQNLEESEKDLKAELKKWNERKNLLADIQNFIDNQKYRDLQIQISDREFKVHKFLFAARSPTLADKFLENPEAENLNLPDIAVDTFEDILHFIYTDELPSDENTDFVKLYGAASMLKINLLIDFVAPKVMENINQKNAVEVLILSNKFKNYEMRQKAFEEIKKVNPDLSDNWIDKPEKVKKFIQVFGGN</sequence>
<dbReference type="InterPro" id="IPR032675">
    <property type="entry name" value="LRR_dom_sf"/>
</dbReference>
<organism evidence="3 4">
    <name type="scientific">Chironomus riparius</name>
    <dbReference type="NCBI Taxonomy" id="315576"/>
    <lineage>
        <taxon>Eukaryota</taxon>
        <taxon>Metazoa</taxon>
        <taxon>Ecdysozoa</taxon>
        <taxon>Arthropoda</taxon>
        <taxon>Hexapoda</taxon>
        <taxon>Insecta</taxon>
        <taxon>Pterygota</taxon>
        <taxon>Neoptera</taxon>
        <taxon>Endopterygota</taxon>
        <taxon>Diptera</taxon>
        <taxon>Nematocera</taxon>
        <taxon>Chironomoidea</taxon>
        <taxon>Chironomidae</taxon>
        <taxon>Chironominae</taxon>
        <taxon>Chironomus</taxon>
    </lineage>
</organism>
<proteinExistence type="predicted"/>
<dbReference type="InterPro" id="IPR001611">
    <property type="entry name" value="Leu-rich_rpt"/>
</dbReference>
<keyword evidence="1" id="KW-0175">Coiled coil</keyword>
<dbReference type="Gene3D" id="3.80.10.10">
    <property type="entry name" value="Ribonuclease Inhibitor"/>
    <property type="match status" value="1"/>
</dbReference>